<organism evidence="2 3">
    <name type="scientific">Pleurodeles waltl</name>
    <name type="common">Iberian ribbed newt</name>
    <dbReference type="NCBI Taxonomy" id="8319"/>
    <lineage>
        <taxon>Eukaryota</taxon>
        <taxon>Metazoa</taxon>
        <taxon>Chordata</taxon>
        <taxon>Craniata</taxon>
        <taxon>Vertebrata</taxon>
        <taxon>Euteleostomi</taxon>
        <taxon>Amphibia</taxon>
        <taxon>Batrachia</taxon>
        <taxon>Caudata</taxon>
        <taxon>Salamandroidea</taxon>
        <taxon>Salamandridae</taxon>
        <taxon>Pleurodelinae</taxon>
        <taxon>Pleurodeles</taxon>
    </lineage>
</organism>
<name>A0AAV7VNM5_PLEWA</name>
<evidence type="ECO:0000313" key="3">
    <source>
        <dbReference type="Proteomes" id="UP001066276"/>
    </source>
</evidence>
<keyword evidence="3" id="KW-1185">Reference proteome</keyword>
<dbReference type="AlphaFoldDB" id="A0AAV7VNM5"/>
<feature type="compositionally biased region" description="Basic and acidic residues" evidence="1">
    <location>
        <begin position="88"/>
        <end position="99"/>
    </location>
</feature>
<evidence type="ECO:0000256" key="1">
    <source>
        <dbReference type="SAM" id="MobiDB-lite"/>
    </source>
</evidence>
<feature type="compositionally biased region" description="Basic and acidic residues" evidence="1">
    <location>
        <begin position="111"/>
        <end position="125"/>
    </location>
</feature>
<feature type="region of interest" description="Disordered" evidence="1">
    <location>
        <begin position="80"/>
        <end position="144"/>
    </location>
</feature>
<gene>
    <name evidence="2" type="ORF">NDU88_005966</name>
</gene>
<dbReference type="EMBL" id="JANPWB010000003">
    <property type="protein sequence ID" value="KAJ1202165.1"/>
    <property type="molecule type" value="Genomic_DNA"/>
</dbReference>
<protein>
    <submittedName>
        <fullName evidence="2">Uncharacterized protein</fullName>
    </submittedName>
</protein>
<comment type="caution">
    <text evidence="2">The sequence shown here is derived from an EMBL/GenBank/DDBJ whole genome shotgun (WGS) entry which is preliminary data.</text>
</comment>
<reference evidence="2" key="1">
    <citation type="journal article" date="2022" name="bioRxiv">
        <title>Sequencing and chromosome-scale assembly of the giantPleurodeles waltlgenome.</title>
        <authorList>
            <person name="Brown T."/>
            <person name="Elewa A."/>
            <person name="Iarovenko S."/>
            <person name="Subramanian E."/>
            <person name="Araus A.J."/>
            <person name="Petzold A."/>
            <person name="Susuki M."/>
            <person name="Suzuki K.-i.T."/>
            <person name="Hayashi T."/>
            <person name="Toyoda A."/>
            <person name="Oliveira C."/>
            <person name="Osipova E."/>
            <person name="Leigh N.D."/>
            <person name="Simon A."/>
            <person name="Yun M.H."/>
        </authorList>
    </citation>
    <scope>NUCLEOTIDE SEQUENCE</scope>
    <source>
        <strain evidence="2">20211129_DDA</strain>
        <tissue evidence="2">Liver</tissue>
    </source>
</reference>
<accession>A0AAV7VNM5</accession>
<sequence>MEPLTAFDGERRLLLPALVFFPRSSGSRPALNATTCSATQLVLTLPPEGNAQCCPTGPMELQGGVRPTCGPTRAACANQEVEGFAETPSERNKAGRETEWGTPSEEEEEDAKSRTEGIDPQRIEEVSAIVAERTRGPESPQEPT</sequence>
<proteinExistence type="predicted"/>
<dbReference type="Proteomes" id="UP001066276">
    <property type="component" value="Chromosome 2_1"/>
</dbReference>
<evidence type="ECO:0000313" key="2">
    <source>
        <dbReference type="EMBL" id="KAJ1202165.1"/>
    </source>
</evidence>